<keyword evidence="2" id="KW-0805">Transcription regulation</keyword>
<dbReference type="InterPro" id="IPR005119">
    <property type="entry name" value="LysR_subst-bd"/>
</dbReference>
<comment type="similarity">
    <text evidence="1">Belongs to the LysR transcriptional regulatory family.</text>
</comment>
<dbReference type="PROSITE" id="PS50931">
    <property type="entry name" value="HTH_LYSR"/>
    <property type="match status" value="1"/>
</dbReference>
<dbReference type="Pfam" id="PF03466">
    <property type="entry name" value="LysR_substrate"/>
    <property type="match status" value="1"/>
</dbReference>
<evidence type="ECO:0000256" key="3">
    <source>
        <dbReference type="ARBA" id="ARBA00023125"/>
    </source>
</evidence>
<reference evidence="7 8" key="1">
    <citation type="submission" date="2017-01" db="EMBL/GenBank/DDBJ databases">
        <authorList>
            <person name="Varghese N."/>
            <person name="Submissions S."/>
        </authorList>
    </citation>
    <scope>NUCLEOTIDE SEQUENCE [LARGE SCALE GENOMIC DNA]</scope>
    <source>
        <strain evidence="7 8">ATCC 700171</strain>
    </source>
</reference>
<dbReference type="Proteomes" id="UP000323956">
    <property type="component" value="Unassembled WGS sequence"/>
</dbReference>
<keyword evidence="3" id="KW-0238">DNA-binding</keyword>
<dbReference type="InterPro" id="IPR036390">
    <property type="entry name" value="WH_DNA-bd_sf"/>
</dbReference>
<dbReference type="EMBL" id="FTMK01000016">
    <property type="protein sequence ID" value="SIQ88165.1"/>
    <property type="molecule type" value="Genomic_DNA"/>
</dbReference>
<dbReference type="InterPro" id="IPR036388">
    <property type="entry name" value="WH-like_DNA-bd_sf"/>
</dbReference>
<feature type="domain" description="HTH lysR-type" evidence="6">
    <location>
        <begin position="35"/>
        <end position="92"/>
    </location>
</feature>
<proteinExistence type="inferred from homology"/>
<dbReference type="AlphaFoldDB" id="A0A1N6WDY1"/>
<organism evidence="7 8">
    <name type="scientific">Paracoccus thiocyanatus</name>
    <dbReference type="NCBI Taxonomy" id="34006"/>
    <lineage>
        <taxon>Bacteria</taxon>
        <taxon>Pseudomonadati</taxon>
        <taxon>Pseudomonadota</taxon>
        <taxon>Alphaproteobacteria</taxon>
        <taxon>Rhodobacterales</taxon>
        <taxon>Paracoccaceae</taxon>
        <taxon>Paracoccus</taxon>
    </lineage>
</organism>
<dbReference type="PRINTS" id="PR00039">
    <property type="entry name" value="HTHLYSR"/>
</dbReference>
<dbReference type="Gene3D" id="1.10.10.10">
    <property type="entry name" value="Winged helix-like DNA-binding domain superfamily/Winged helix DNA-binding domain"/>
    <property type="match status" value="1"/>
</dbReference>
<dbReference type="Gene3D" id="3.40.190.10">
    <property type="entry name" value="Periplasmic binding protein-like II"/>
    <property type="match status" value="2"/>
</dbReference>
<accession>A0A1N6WDY1</accession>
<name>A0A1N6WDY1_9RHOB</name>
<evidence type="ECO:0000256" key="1">
    <source>
        <dbReference type="ARBA" id="ARBA00009437"/>
    </source>
</evidence>
<protein>
    <submittedName>
        <fullName evidence="7">Transcriptional regulator, LysR family</fullName>
    </submittedName>
</protein>
<sequence length="326" mass="36595">MHSRSQPSDRNKRSSPNAGSRHRLMNEAVKHRDTIELRHLRYFVAAAEHGSFRKAGASLGVQQSAISRRIHDLEDRLGAALFHRHSSGVRLTFAGQRYLPCVRQILRSLKEGAQDIASVGRSENGMLRIGIYSSIASGFLAELLRTYGCRHGDIRIELVDGNPSEHIAAIRQLRIDVAFVTGTRDWPDCERTHLWSERVYVVLPDHHALVARKELKWQDLIEEPFVVSETAPGQEIHDHLIRELANLGQHPDVQVQSVGRDNLLSLVAMGRGLTLVSEAMTVARFPGIAYRPICNEVLPFSAIWSRENDNPAFRRLLSLAKAMTSS</sequence>
<evidence type="ECO:0000313" key="8">
    <source>
        <dbReference type="Proteomes" id="UP000323956"/>
    </source>
</evidence>
<dbReference type="SUPFAM" id="SSF53850">
    <property type="entry name" value="Periplasmic binding protein-like II"/>
    <property type="match status" value="1"/>
</dbReference>
<evidence type="ECO:0000259" key="6">
    <source>
        <dbReference type="PROSITE" id="PS50931"/>
    </source>
</evidence>
<keyword evidence="4" id="KW-0804">Transcription</keyword>
<evidence type="ECO:0000256" key="4">
    <source>
        <dbReference type="ARBA" id="ARBA00023163"/>
    </source>
</evidence>
<gene>
    <name evidence="7" type="ORF">SAMN05421641_11667</name>
</gene>
<evidence type="ECO:0000256" key="5">
    <source>
        <dbReference type="SAM" id="MobiDB-lite"/>
    </source>
</evidence>
<dbReference type="GO" id="GO:0003700">
    <property type="term" value="F:DNA-binding transcription factor activity"/>
    <property type="evidence" value="ECO:0007669"/>
    <property type="project" value="InterPro"/>
</dbReference>
<dbReference type="PANTHER" id="PTHR30346:SF0">
    <property type="entry name" value="HCA OPERON TRANSCRIPTIONAL ACTIVATOR HCAR"/>
    <property type="match status" value="1"/>
</dbReference>
<feature type="region of interest" description="Disordered" evidence="5">
    <location>
        <begin position="1"/>
        <end position="26"/>
    </location>
</feature>
<dbReference type="GO" id="GO:0032993">
    <property type="term" value="C:protein-DNA complex"/>
    <property type="evidence" value="ECO:0007669"/>
    <property type="project" value="TreeGrafter"/>
</dbReference>
<dbReference type="Pfam" id="PF00126">
    <property type="entry name" value="HTH_1"/>
    <property type="match status" value="1"/>
</dbReference>
<dbReference type="FunFam" id="1.10.10.10:FF:000001">
    <property type="entry name" value="LysR family transcriptional regulator"/>
    <property type="match status" value="1"/>
</dbReference>
<dbReference type="CDD" id="cd08414">
    <property type="entry name" value="PBP2_LTTR_aromatics_like"/>
    <property type="match status" value="1"/>
</dbReference>
<dbReference type="SUPFAM" id="SSF46785">
    <property type="entry name" value="Winged helix' DNA-binding domain"/>
    <property type="match status" value="1"/>
</dbReference>
<dbReference type="PANTHER" id="PTHR30346">
    <property type="entry name" value="TRANSCRIPTIONAL DUAL REGULATOR HCAR-RELATED"/>
    <property type="match status" value="1"/>
</dbReference>
<dbReference type="InterPro" id="IPR000847">
    <property type="entry name" value="LysR_HTH_N"/>
</dbReference>
<evidence type="ECO:0000256" key="2">
    <source>
        <dbReference type="ARBA" id="ARBA00023015"/>
    </source>
</evidence>
<dbReference type="GO" id="GO:0003677">
    <property type="term" value="F:DNA binding"/>
    <property type="evidence" value="ECO:0007669"/>
    <property type="project" value="UniProtKB-KW"/>
</dbReference>
<evidence type="ECO:0000313" key="7">
    <source>
        <dbReference type="EMBL" id="SIQ88165.1"/>
    </source>
</evidence>